<evidence type="ECO:0000313" key="8">
    <source>
        <dbReference type="Proteomes" id="UP000228533"/>
    </source>
</evidence>
<dbReference type="PANTHER" id="PTHR30093:SF44">
    <property type="entry name" value="TYPE II SECRETION SYSTEM CORE PROTEIN G"/>
    <property type="match status" value="1"/>
</dbReference>
<dbReference type="InterPro" id="IPR012902">
    <property type="entry name" value="N_methyl_site"/>
</dbReference>
<dbReference type="NCBIfam" id="TIGR02532">
    <property type="entry name" value="IV_pilin_GFxxxE"/>
    <property type="match status" value="1"/>
</dbReference>
<accession>A0A2M6WTN6</accession>
<organism evidence="7 8">
    <name type="scientific">Candidatus Falkowbacteria bacterium CG10_big_fil_rev_8_21_14_0_10_37_14</name>
    <dbReference type="NCBI Taxonomy" id="1974561"/>
    <lineage>
        <taxon>Bacteria</taxon>
        <taxon>Candidatus Falkowiibacteriota</taxon>
    </lineage>
</organism>
<sequence length="59" mass="6397">MGYHKGFTLVELLVVIVIIGILATLATVAVSSARGRARDAKRVSDLKQISTALEMYYAD</sequence>
<feature type="non-terminal residue" evidence="7">
    <location>
        <position position="59"/>
    </location>
</feature>
<dbReference type="InterPro" id="IPR000983">
    <property type="entry name" value="Bac_GSPG_pilin"/>
</dbReference>
<protein>
    <submittedName>
        <fullName evidence="7">Pilus assembly protein</fullName>
    </submittedName>
</protein>
<dbReference type="SUPFAM" id="SSF54523">
    <property type="entry name" value="Pili subunits"/>
    <property type="match status" value="1"/>
</dbReference>
<keyword evidence="3 6" id="KW-0812">Transmembrane</keyword>
<evidence type="ECO:0000256" key="4">
    <source>
        <dbReference type="ARBA" id="ARBA00022989"/>
    </source>
</evidence>
<keyword evidence="2" id="KW-0488">Methylation</keyword>
<gene>
    <name evidence="7" type="ORF">COT94_02785</name>
</gene>
<comment type="caution">
    <text evidence="7">The sequence shown here is derived from an EMBL/GenBank/DDBJ whole genome shotgun (WGS) entry which is preliminary data.</text>
</comment>
<evidence type="ECO:0000256" key="5">
    <source>
        <dbReference type="ARBA" id="ARBA00023136"/>
    </source>
</evidence>
<dbReference type="Pfam" id="PF07963">
    <property type="entry name" value="N_methyl"/>
    <property type="match status" value="1"/>
</dbReference>
<dbReference type="EMBL" id="PFAM01000013">
    <property type="protein sequence ID" value="PIT96154.1"/>
    <property type="molecule type" value="Genomic_DNA"/>
</dbReference>
<comment type="subcellular location">
    <subcellularLocation>
        <location evidence="1">Membrane</location>
        <topology evidence="1">Single-pass membrane protein</topology>
    </subcellularLocation>
</comment>
<evidence type="ECO:0000313" key="7">
    <source>
        <dbReference type="EMBL" id="PIT96154.1"/>
    </source>
</evidence>
<dbReference type="InterPro" id="IPR045584">
    <property type="entry name" value="Pilin-like"/>
</dbReference>
<keyword evidence="5 6" id="KW-0472">Membrane</keyword>
<proteinExistence type="predicted"/>
<dbReference type="Gene3D" id="3.30.700.10">
    <property type="entry name" value="Glycoprotein, Type 4 Pilin"/>
    <property type="match status" value="1"/>
</dbReference>
<evidence type="ECO:0000256" key="6">
    <source>
        <dbReference type="SAM" id="Phobius"/>
    </source>
</evidence>
<dbReference type="PANTHER" id="PTHR30093">
    <property type="entry name" value="GENERAL SECRETION PATHWAY PROTEIN G"/>
    <property type="match status" value="1"/>
</dbReference>
<dbReference type="GO" id="GO:0015628">
    <property type="term" value="P:protein secretion by the type II secretion system"/>
    <property type="evidence" value="ECO:0007669"/>
    <property type="project" value="InterPro"/>
</dbReference>
<dbReference type="AlphaFoldDB" id="A0A2M6WTN6"/>
<dbReference type="GO" id="GO:0015627">
    <property type="term" value="C:type II protein secretion system complex"/>
    <property type="evidence" value="ECO:0007669"/>
    <property type="project" value="InterPro"/>
</dbReference>
<evidence type="ECO:0000256" key="3">
    <source>
        <dbReference type="ARBA" id="ARBA00022692"/>
    </source>
</evidence>
<reference evidence="8" key="1">
    <citation type="submission" date="2017-09" db="EMBL/GenBank/DDBJ databases">
        <title>Depth-based differentiation of microbial function through sediment-hosted aquifers and enrichment of novel symbionts in the deep terrestrial subsurface.</title>
        <authorList>
            <person name="Probst A.J."/>
            <person name="Ladd B."/>
            <person name="Jarett J.K."/>
            <person name="Geller-Mcgrath D.E."/>
            <person name="Sieber C.M.K."/>
            <person name="Emerson J.B."/>
            <person name="Anantharaman K."/>
            <person name="Thomas B.C."/>
            <person name="Malmstrom R."/>
            <person name="Stieglmeier M."/>
            <person name="Klingl A."/>
            <person name="Woyke T."/>
            <person name="Ryan C.M."/>
            <person name="Banfield J.F."/>
        </authorList>
    </citation>
    <scope>NUCLEOTIDE SEQUENCE [LARGE SCALE GENOMIC DNA]</scope>
</reference>
<dbReference type="GO" id="GO:0016020">
    <property type="term" value="C:membrane"/>
    <property type="evidence" value="ECO:0007669"/>
    <property type="project" value="UniProtKB-SubCell"/>
</dbReference>
<dbReference type="PROSITE" id="PS00409">
    <property type="entry name" value="PROKAR_NTER_METHYL"/>
    <property type="match status" value="1"/>
</dbReference>
<evidence type="ECO:0000256" key="2">
    <source>
        <dbReference type="ARBA" id="ARBA00022481"/>
    </source>
</evidence>
<keyword evidence="4 6" id="KW-1133">Transmembrane helix</keyword>
<feature type="transmembrane region" description="Helical" evidence="6">
    <location>
        <begin position="12"/>
        <end position="33"/>
    </location>
</feature>
<dbReference type="PRINTS" id="PR00813">
    <property type="entry name" value="BCTERIALGSPG"/>
</dbReference>
<evidence type="ECO:0000256" key="1">
    <source>
        <dbReference type="ARBA" id="ARBA00004167"/>
    </source>
</evidence>
<name>A0A2M6WTN6_9BACT</name>
<dbReference type="Proteomes" id="UP000228533">
    <property type="component" value="Unassembled WGS sequence"/>
</dbReference>